<evidence type="ECO:0000256" key="1">
    <source>
        <dbReference type="SAM" id="MobiDB-lite"/>
    </source>
</evidence>
<protein>
    <submittedName>
        <fullName evidence="3">Uncharacterized protein</fullName>
    </submittedName>
</protein>
<dbReference type="Proteomes" id="UP001190700">
    <property type="component" value="Unassembled WGS sequence"/>
</dbReference>
<name>A0AAE0FF58_9CHLO</name>
<dbReference type="EMBL" id="LGRX02019454">
    <property type="protein sequence ID" value="KAK3258548.1"/>
    <property type="molecule type" value="Genomic_DNA"/>
</dbReference>
<organism evidence="3 4">
    <name type="scientific">Cymbomonas tetramitiformis</name>
    <dbReference type="NCBI Taxonomy" id="36881"/>
    <lineage>
        <taxon>Eukaryota</taxon>
        <taxon>Viridiplantae</taxon>
        <taxon>Chlorophyta</taxon>
        <taxon>Pyramimonadophyceae</taxon>
        <taxon>Pyramimonadales</taxon>
        <taxon>Pyramimonadaceae</taxon>
        <taxon>Cymbomonas</taxon>
    </lineage>
</organism>
<evidence type="ECO:0000313" key="4">
    <source>
        <dbReference type="Proteomes" id="UP001190700"/>
    </source>
</evidence>
<evidence type="ECO:0000313" key="2">
    <source>
        <dbReference type="EMBL" id="KAK3258548.1"/>
    </source>
</evidence>
<proteinExistence type="predicted"/>
<reference evidence="3 4" key="1">
    <citation type="journal article" date="2015" name="Genome Biol. Evol.">
        <title>Comparative Genomics of a Bacterivorous Green Alga Reveals Evolutionary Causalities and Consequences of Phago-Mixotrophic Mode of Nutrition.</title>
        <authorList>
            <person name="Burns J.A."/>
            <person name="Paasch A."/>
            <person name="Narechania A."/>
            <person name="Kim E."/>
        </authorList>
    </citation>
    <scope>NUCLEOTIDE SEQUENCE [LARGE SCALE GENOMIC DNA]</scope>
    <source>
        <strain evidence="3">PLY_AMNH</strain>
    </source>
</reference>
<gene>
    <name evidence="2" type="ORF">CYMTET_32407</name>
    <name evidence="3" type="ORF">CYMTET_32411</name>
</gene>
<keyword evidence="4" id="KW-1185">Reference proteome</keyword>
<dbReference type="AlphaFoldDB" id="A0AAE0FF58"/>
<reference evidence="3" key="2">
    <citation type="submission" date="2023-06" db="EMBL/GenBank/DDBJ databases">
        <title>Long-read-based genome assembly of the green algal bacterivore Cymbomonas tetramitiformis.</title>
        <authorList>
            <person name="Gyaltshen Y."/>
            <person name="Rozenberg A."/>
            <person name="Paasch A."/>
            <person name="Burns J.A."/>
            <person name="Warring S."/>
            <person name="Larson R."/>
            <person name="Maurer-Alcala X."/>
            <person name="Dacks J."/>
            <person name="Kim E."/>
        </authorList>
    </citation>
    <scope>NUCLEOTIDE SEQUENCE</scope>
    <source>
        <strain evidence="3">PLY_AMNH</strain>
    </source>
</reference>
<accession>A0AAE0FF58</accession>
<sequence length="86" mass="9741">MSDQRNEPTYAHAHQRGQGQRLSSQYANKHMRIRDGTLMYAGSPAAYFDLLCTLGHMVRACLLDQHYQASMVPQRIVRAVPVEAQP</sequence>
<feature type="region of interest" description="Disordered" evidence="1">
    <location>
        <begin position="1"/>
        <end position="24"/>
    </location>
</feature>
<evidence type="ECO:0000313" key="3">
    <source>
        <dbReference type="EMBL" id="KAK3258552.1"/>
    </source>
</evidence>
<dbReference type="EMBL" id="LGRX02019454">
    <property type="protein sequence ID" value="KAK3258552.1"/>
    <property type="molecule type" value="Genomic_DNA"/>
</dbReference>
<comment type="caution">
    <text evidence="3">The sequence shown here is derived from an EMBL/GenBank/DDBJ whole genome shotgun (WGS) entry which is preliminary data.</text>
</comment>